<dbReference type="Pfam" id="PF08448">
    <property type="entry name" value="PAS_4"/>
    <property type="match status" value="1"/>
</dbReference>
<dbReference type="InterPro" id="IPR043128">
    <property type="entry name" value="Rev_trsase/Diguanyl_cyclase"/>
</dbReference>
<dbReference type="PANTHER" id="PTHR44757">
    <property type="entry name" value="DIGUANYLATE CYCLASE DGCP"/>
    <property type="match status" value="1"/>
</dbReference>
<feature type="domain" description="EAL" evidence="1">
    <location>
        <begin position="697"/>
        <end position="947"/>
    </location>
</feature>
<name>A0A4V1RI83_9HYPH</name>
<dbReference type="InterPro" id="IPR001633">
    <property type="entry name" value="EAL_dom"/>
</dbReference>
<evidence type="ECO:0000313" key="4">
    <source>
        <dbReference type="Proteomes" id="UP000289411"/>
    </source>
</evidence>
<accession>A0A4V1RI83</accession>
<dbReference type="EMBL" id="QYBC01000018">
    <property type="protein sequence ID" value="RYB02703.1"/>
    <property type="molecule type" value="Genomic_DNA"/>
</dbReference>
<dbReference type="Proteomes" id="UP000289411">
    <property type="component" value="Unassembled WGS sequence"/>
</dbReference>
<keyword evidence="4" id="KW-1185">Reference proteome</keyword>
<dbReference type="InterPro" id="IPR013656">
    <property type="entry name" value="PAS_4"/>
</dbReference>
<dbReference type="SMART" id="SM01080">
    <property type="entry name" value="CHASE2"/>
    <property type="match status" value="1"/>
</dbReference>
<organism evidence="3 4">
    <name type="scientific">Lichenibacterium ramalinae</name>
    <dbReference type="NCBI Taxonomy" id="2316527"/>
    <lineage>
        <taxon>Bacteria</taxon>
        <taxon>Pseudomonadati</taxon>
        <taxon>Pseudomonadota</taxon>
        <taxon>Alphaproteobacteria</taxon>
        <taxon>Hyphomicrobiales</taxon>
        <taxon>Lichenihabitantaceae</taxon>
        <taxon>Lichenibacterium</taxon>
    </lineage>
</organism>
<feature type="domain" description="GGDEF" evidence="2">
    <location>
        <begin position="558"/>
        <end position="688"/>
    </location>
</feature>
<dbReference type="InterPro" id="IPR035965">
    <property type="entry name" value="PAS-like_dom_sf"/>
</dbReference>
<evidence type="ECO:0000259" key="1">
    <source>
        <dbReference type="PROSITE" id="PS50883"/>
    </source>
</evidence>
<dbReference type="SUPFAM" id="SSF55073">
    <property type="entry name" value="Nucleotide cyclase"/>
    <property type="match status" value="1"/>
</dbReference>
<dbReference type="Pfam" id="PF00990">
    <property type="entry name" value="GGDEF"/>
    <property type="match status" value="1"/>
</dbReference>
<dbReference type="SUPFAM" id="SSF55785">
    <property type="entry name" value="PYP-like sensor domain (PAS domain)"/>
    <property type="match status" value="1"/>
</dbReference>
<dbReference type="InterPro" id="IPR029787">
    <property type="entry name" value="Nucleotide_cyclase"/>
</dbReference>
<dbReference type="OrthoDB" id="9814202at2"/>
<dbReference type="PANTHER" id="PTHR44757:SF2">
    <property type="entry name" value="BIOFILM ARCHITECTURE MAINTENANCE PROTEIN MBAA"/>
    <property type="match status" value="1"/>
</dbReference>
<comment type="caution">
    <text evidence="3">The sequence shown here is derived from an EMBL/GenBank/DDBJ whole genome shotgun (WGS) entry which is preliminary data.</text>
</comment>
<dbReference type="SMART" id="SM00052">
    <property type="entry name" value="EAL"/>
    <property type="match status" value="1"/>
</dbReference>
<dbReference type="Gene3D" id="3.30.70.270">
    <property type="match status" value="1"/>
</dbReference>
<evidence type="ECO:0000313" key="3">
    <source>
        <dbReference type="EMBL" id="RYB02703.1"/>
    </source>
</evidence>
<dbReference type="CDD" id="cd01949">
    <property type="entry name" value="GGDEF"/>
    <property type="match status" value="1"/>
</dbReference>
<dbReference type="InterPro" id="IPR052155">
    <property type="entry name" value="Biofilm_reg_signaling"/>
</dbReference>
<dbReference type="InterPro" id="IPR035919">
    <property type="entry name" value="EAL_sf"/>
</dbReference>
<sequence length="965" mass="101207">MRARMPRWAAPRWRDLQPALRARRSLLIRLGAVLAVAALAPSTPFDRLETAITDARFGLWHRPPTGRIVVVDIDAASLTPERGWPWSRKVHAALLDRLLDLDADTVAFDVDFSAETTPEADAALEAALVRAKGSVILAALHQPATRDGGLGSATTLPLPRFAAQAWPATVNQWPDADGRVRAVARSEPMGNERLPSLSMLAAAVPAASDEPFTVDYGIDVEGIRHVSADALLGHRVARDVIAGHIVLVGATALQLRDEVAVPRFGMIPGVVLHAMAAESLMQGRALRPVSKMLELAAAALGLAAAAVLARRRKLGPRLAVLAGAALLGEAGAVALQSILPLQLGTAPLHAGLLVFAVVAVGTEIEGRRIGILRSRAEADRLRTILDRVIADNFAGVVVVDHDGTVRAISAAAAAIVGFPADAEDHPRFDAVLPGPLAAACAEAMARAADGTGWRRPAQEIDCILGDGRRVTLDCVATPSRIPGPVGLDGRLGPERHAVCLSFADVTEQRAAEARLVAMARRDALTGLANRRVLIEGIEAALAAAETRAAEGAEAAAGPAVALLFFDLDRFKVVNDRLGHANGDALLVSVAARLAACAAPGDLAARLGGDDFALLVSRASVADVRRAAEGVVAAVGGVHSLGPYEASVGISLGIAVAGSGDAPALMRGADAAMGAARRAGGDRAVLFDAAMARGVEDDRALEHDLREALRRDEVGVVYQRQVDLATDRIVGVEALVRWRHPTRGPVSPAVFIPIAERTGVIEALGAWVLRTACRDAAAWPDPIRVSVNLSAIQLQRDDLVATVLDALAASGLPPDRLDLELTESLLMENDGPARDRLERLRAAGVHLALDDFGTGYSSLSYLRDFAIDKIKIDQSFVRGLPGERPAAAIIEAVVSLAGNLGLRVNAEGCETAEQVDALRRLGCHEVQGWFHGRPEPSSAIVASLQAQLATANPATVRGTAAVLEEA</sequence>
<dbReference type="PROSITE" id="PS50883">
    <property type="entry name" value="EAL"/>
    <property type="match status" value="1"/>
</dbReference>
<reference evidence="3 4" key="1">
    <citation type="submission" date="2018-09" db="EMBL/GenBank/DDBJ databases">
        <authorList>
            <person name="Grouzdev D.S."/>
            <person name="Krutkina M.S."/>
        </authorList>
    </citation>
    <scope>NUCLEOTIDE SEQUENCE [LARGE SCALE GENOMIC DNA]</scope>
    <source>
        <strain evidence="3 4">RmlP001</strain>
    </source>
</reference>
<protein>
    <submittedName>
        <fullName evidence="3">EAL domain-containing protein</fullName>
    </submittedName>
</protein>
<dbReference type="PROSITE" id="PS50887">
    <property type="entry name" value="GGDEF"/>
    <property type="match status" value="1"/>
</dbReference>
<evidence type="ECO:0000259" key="2">
    <source>
        <dbReference type="PROSITE" id="PS50887"/>
    </source>
</evidence>
<dbReference type="Gene3D" id="3.30.450.20">
    <property type="entry name" value="PAS domain"/>
    <property type="match status" value="1"/>
</dbReference>
<reference evidence="3 4" key="2">
    <citation type="submission" date="2019-02" db="EMBL/GenBank/DDBJ databases">
        <title>'Lichenibacterium ramalinii' gen. nov. sp. nov., 'Lichenibacterium minor' gen. nov. sp. nov.</title>
        <authorList>
            <person name="Pankratov T."/>
        </authorList>
    </citation>
    <scope>NUCLEOTIDE SEQUENCE [LARGE SCALE GENOMIC DNA]</scope>
    <source>
        <strain evidence="3 4">RmlP001</strain>
    </source>
</reference>
<dbReference type="NCBIfam" id="TIGR00254">
    <property type="entry name" value="GGDEF"/>
    <property type="match status" value="1"/>
</dbReference>
<dbReference type="CDD" id="cd01948">
    <property type="entry name" value="EAL"/>
    <property type="match status" value="1"/>
</dbReference>
<dbReference type="InterPro" id="IPR007890">
    <property type="entry name" value="CHASE2"/>
</dbReference>
<proteinExistence type="predicted"/>
<dbReference type="Pfam" id="PF00563">
    <property type="entry name" value="EAL"/>
    <property type="match status" value="1"/>
</dbReference>
<dbReference type="InterPro" id="IPR000160">
    <property type="entry name" value="GGDEF_dom"/>
</dbReference>
<dbReference type="SUPFAM" id="SSF141868">
    <property type="entry name" value="EAL domain-like"/>
    <property type="match status" value="1"/>
</dbReference>
<dbReference type="Gene3D" id="3.20.20.450">
    <property type="entry name" value="EAL domain"/>
    <property type="match status" value="1"/>
</dbReference>
<dbReference type="SMART" id="SM00267">
    <property type="entry name" value="GGDEF"/>
    <property type="match status" value="1"/>
</dbReference>
<dbReference type="AlphaFoldDB" id="A0A4V1RI83"/>
<dbReference type="Pfam" id="PF05226">
    <property type="entry name" value="CHASE2"/>
    <property type="match status" value="1"/>
</dbReference>
<gene>
    <name evidence="3" type="ORF">D3272_20115</name>
</gene>